<proteinExistence type="predicted"/>
<reference evidence="1" key="1">
    <citation type="submission" date="2020-10" db="EMBL/GenBank/DDBJ databases">
        <title>Chromosome-scale genome assembly of the Allis shad, Alosa alosa.</title>
        <authorList>
            <person name="Margot Z."/>
            <person name="Christophe K."/>
            <person name="Cabau C."/>
            <person name="Louis A."/>
            <person name="Berthelot C."/>
            <person name="Parey E."/>
            <person name="Roest Crollius H."/>
            <person name="Montfort J."/>
            <person name="Robinson-Rechavi M."/>
            <person name="Bucao C."/>
            <person name="Bouchez O."/>
            <person name="Gislard M."/>
            <person name="Lluch J."/>
            <person name="Milhes M."/>
            <person name="Lampietro C."/>
            <person name="Lopez Roques C."/>
            <person name="Donnadieu C."/>
            <person name="Braasch I."/>
            <person name="Desvignes T."/>
            <person name="Postlethwait J."/>
            <person name="Bobe J."/>
            <person name="Guiguen Y."/>
        </authorList>
    </citation>
    <scope>NUCLEOTIDE SEQUENCE</scope>
    <source>
        <strain evidence="1">M-15738</strain>
        <tissue evidence="1">Blood</tissue>
    </source>
</reference>
<evidence type="ECO:0000313" key="1">
    <source>
        <dbReference type="EMBL" id="KAG5260528.1"/>
    </source>
</evidence>
<keyword evidence="2" id="KW-1185">Reference proteome</keyword>
<sequence length="153" mass="17159">MSPLCHQSNNILSFLISKIHLHLATDTYTEENLSMMKIYQLWGPLSDFEKSLCGIWGAKTASEDPVKSTLDFESELNSNLCNGQDDSSENLEDMDLLFDRAVKPPKSTSPDSLSHQVEVHFSLNLNCFADWASSLSDDHYTDLCSWAADLEAH</sequence>
<evidence type="ECO:0000313" key="2">
    <source>
        <dbReference type="Proteomes" id="UP000823561"/>
    </source>
</evidence>
<organism evidence="1 2">
    <name type="scientific">Alosa alosa</name>
    <name type="common">allis shad</name>
    <dbReference type="NCBI Taxonomy" id="278164"/>
    <lineage>
        <taxon>Eukaryota</taxon>
        <taxon>Metazoa</taxon>
        <taxon>Chordata</taxon>
        <taxon>Craniata</taxon>
        <taxon>Vertebrata</taxon>
        <taxon>Euteleostomi</taxon>
        <taxon>Actinopterygii</taxon>
        <taxon>Neopterygii</taxon>
        <taxon>Teleostei</taxon>
        <taxon>Clupei</taxon>
        <taxon>Clupeiformes</taxon>
        <taxon>Clupeoidei</taxon>
        <taxon>Clupeidae</taxon>
        <taxon>Alosa</taxon>
    </lineage>
</organism>
<comment type="caution">
    <text evidence="1">The sequence shown here is derived from an EMBL/GenBank/DDBJ whole genome shotgun (WGS) entry which is preliminary data.</text>
</comment>
<accession>A0AAV6FCV4</accession>
<gene>
    <name evidence="1" type="ORF">AALO_G00307450</name>
</gene>
<dbReference type="AlphaFoldDB" id="A0AAV6FCV4"/>
<dbReference type="EMBL" id="JADWDJ010000255">
    <property type="protein sequence ID" value="KAG5260528.1"/>
    <property type="molecule type" value="Genomic_DNA"/>
</dbReference>
<dbReference type="Proteomes" id="UP000823561">
    <property type="component" value="Unassembled WGS sequence"/>
</dbReference>
<name>A0AAV6FCV4_9TELE</name>
<protein>
    <submittedName>
        <fullName evidence="1">Uncharacterized protein</fullName>
    </submittedName>
</protein>